<evidence type="ECO:0000313" key="2">
    <source>
        <dbReference type="EMBL" id="QBP13157.1"/>
    </source>
</evidence>
<dbReference type="Proteomes" id="UP000253772">
    <property type="component" value="Chromosome c2"/>
</dbReference>
<name>A0A482J0I9_9BURK</name>
<dbReference type="EMBL" id="CP037901">
    <property type="protein sequence ID" value="QBP13157.1"/>
    <property type="molecule type" value="Genomic_DNA"/>
</dbReference>
<sequence length="155" mass="17255">MQWVSREHPGIDRIASPWLIARFIDETPDFLFVPPGDVLRIANETGAIPYDVPNAELTTANELCSFDELLDKYYLAGDPALQLMAGIVRGASTSRLELTPQSSGLHAISLGLSRIFADDRELLEYGMVMYDALYAWCLSCQPETHVPATRLPKRS</sequence>
<reference evidence="2 3" key="1">
    <citation type="submission" date="2019-03" db="EMBL/GenBank/DDBJ databases">
        <title>Comparative insights into the high quality Complete genome sequence of highly metal resistant Cupriavidus metallidurans strain BS1 isolated from a gold-copper mine.</title>
        <authorList>
            <person name="Mazhar H.S."/>
            <person name="Rensing C."/>
        </authorList>
    </citation>
    <scope>NUCLEOTIDE SEQUENCE [LARGE SCALE GENOMIC DNA]</scope>
    <source>
        <strain evidence="2 3">BS1</strain>
    </source>
</reference>
<protein>
    <submittedName>
        <fullName evidence="2">Chromate resistance protein</fullName>
    </submittedName>
</protein>
<proteinExistence type="predicted"/>
<feature type="domain" description="ChrB C-terminal" evidence="1">
    <location>
        <begin position="3"/>
        <end position="137"/>
    </location>
</feature>
<dbReference type="InterPro" id="IPR018634">
    <property type="entry name" value="ChrB_C"/>
</dbReference>
<dbReference type="RefSeq" id="WP_017513907.1">
    <property type="nucleotide sequence ID" value="NZ_CP037901.1"/>
</dbReference>
<dbReference type="OrthoDB" id="6605953at2"/>
<evidence type="ECO:0000313" key="3">
    <source>
        <dbReference type="Proteomes" id="UP000253772"/>
    </source>
</evidence>
<evidence type="ECO:0000259" key="1">
    <source>
        <dbReference type="Pfam" id="PF09828"/>
    </source>
</evidence>
<dbReference type="AlphaFoldDB" id="A0A482J0I9"/>
<gene>
    <name evidence="2" type="ORF">DDF84_026320</name>
</gene>
<organism evidence="2 3">
    <name type="scientific">Cupriavidus metallidurans</name>
    <dbReference type="NCBI Taxonomy" id="119219"/>
    <lineage>
        <taxon>Bacteria</taxon>
        <taxon>Pseudomonadati</taxon>
        <taxon>Pseudomonadota</taxon>
        <taxon>Betaproteobacteria</taxon>
        <taxon>Burkholderiales</taxon>
        <taxon>Burkholderiaceae</taxon>
        <taxon>Cupriavidus</taxon>
    </lineage>
</organism>
<accession>A0A482J0I9</accession>
<dbReference type="Pfam" id="PF09828">
    <property type="entry name" value="ChrB_C"/>
    <property type="match status" value="1"/>
</dbReference>